<feature type="region of interest" description="Disordered" evidence="1">
    <location>
        <begin position="775"/>
        <end position="816"/>
    </location>
</feature>
<dbReference type="Pfam" id="PF20413">
    <property type="entry name" value="BLTP1_N"/>
    <property type="match status" value="1"/>
</dbReference>
<feature type="compositionally biased region" description="Basic and acidic residues" evidence="1">
    <location>
        <begin position="2222"/>
        <end position="2232"/>
    </location>
</feature>
<dbReference type="InterPro" id="IPR033616">
    <property type="entry name" value="BLTP1"/>
</dbReference>
<keyword evidence="2" id="KW-0472">Membrane</keyword>
<feature type="compositionally biased region" description="Low complexity" evidence="1">
    <location>
        <begin position="1137"/>
        <end position="1148"/>
    </location>
</feature>
<dbReference type="InterPro" id="IPR056741">
    <property type="entry name" value="BLTP1_M"/>
</dbReference>
<dbReference type="GO" id="GO:0048488">
    <property type="term" value="P:synaptic vesicle endocytosis"/>
    <property type="evidence" value="ECO:0007669"/>
    <property type="project" value="TreeGrafter"/>
</dbReference>
<evidence type="ECO:0000256" key="2">
    <source>
        <dbReference type="SAM" id="Phobius"/>
    </source>
</evidence>
<feature type="compositionally biased region" description="Low complexity" evidence="1">
    <location>
        <begin position="1117"/>
        <end position="1127"/>
    </location>
</feature>
<dbReference type="PANTHER" id="PTHR31640">
    <property type="entry name" value="TRANSMEMBRANE PROTEIN KIAA1109"/>
    <property type="match status" value="1"/>
</dbReference>
<feature type="compositionally biased region" description="Basic and acidic residues" evidence="1">
    <location>
        <begin position="1152"/>
        <end position="1164"/>
    </location>
</feature>
<feature type="compositionally biased region" description="Gly residues" evidence="1">
    <location>
        <begin position="1431"/>
        <end position="1442"/>
    </location>
</feature>
<proteinExistence type="predicted"/>
<evidence type="ECO:0000256" key="1">
    <source>
        <dbReference type="SAM" id="MobiDB-lite"/>
    </source>
</evidence>
<name>A0A2M4CYA1_ANODA</name>
<evidence type="ECO:0000313" key="5">
    <source>
        <dbReference type="EMBL" id="MBW70312.1"/>
    </source>
</evidence>
<feature type="compositionally biased region" description="Basic and acidic residues" evidence="1">
    <location>
        <begin position="1443"/>
        <end position="1467"/>
    </location>
</feature>
<dbReference type="PANTHER" id="PTHR31640:SF1">
    <property type="entry name" value="BRIDGE-LIKE LIPID TRANSFER PROTEIN FAMILY MEMBER 1"/>
    <property type="match status" value="1"/>
</dbReference>
<dbReference type="InterPro" id="IPR047104">
    <property type="entry name" value="BLTP1_N"/>
</dbReference>
<sequence length="2338" mass="258744">MSYEVTDEPLFNSDDMLSMGNFNNTQQLEDMKLDKNMVWLLVSLLSSIVWVVYITFYNARVVGCVITKLANRLYVRGAYFKIGALNVNPLAGKIMFRDVVYVCFDYTVRIQDGYFIFRWWRSYVPKDVSEDLSHSDTRLSVMLNGFEMHIYNRSDLYARLEKTFGLKPSVLVPTEDMSAEEIARFKEQMMNDENQRHSSEPAAKIKKPRPEAMTATTWRDLIPVIKIDICSGRFAFGNRLTPTTLSICVEEAHCVYSTKPAVSTLDHFMHFVKAKVENAKVLLAPSPKFTGMVDEPPRYMGEGFVVMMSNLMELYFYMDEAGVVPEEPVTLTLANGDVVEAAPPVWGIDIKCGKGTDFSYGPWADRQRDHLFRFFFPPDYQPMQVTEPPKPGDRREVRSFDISLCTLNEATIDVLFSKNKETNAVHVNIGAGSYLEVTLPWIILQDGMATKVTGQLLHVEATTSLQYRSLAECETLQFNVKVHYPLKWNDHQEWTINLTGSKATAYIVFSHKEFFQDLIEDWASKARPDILSFVPYTWRFGVILKEFEILTLSNEFNWIDCSSTNQENHHLAFCGDLFDLSFTLPFDDFLPLKLPIVFWIHGEGLDLSMYLPEISSSRPILLALDENARILTRDGSVKKRSELMHKKWRRVCLRSTGWIDCWTVPIVALSIKYIYHPMPPLGPCPQADITTPEKEELLLSPIRIPKLRKSPALTWTTVGDGGNSRFDPTTLAPDQVSVELEIGSSVMLAYGAILRNFIHLKENIFGEDQSFTDMERSNAKGNTRSNPLSTSGGSGVKSSSKDDPSKSLSEASLNADEKPKSFDSRLYRPLEVIVSVTIHDLQAHVMKNCNENDPPCPIVLIERLGFEMKKRFYETELQVLVSPSFLISSDNAIRPGKDKHLRQGHLLLSAVQVRGHAMFSNEGRQLDEETLEYAWLLEVQLGKLSGKMTLSQLCNVVTGLETLAFLTIDSENELKSPKTVRYCHHGVPSNACPHTKEDAKYRCPSTEDIKYRMTRVAVDAIDVYLIEAGTAMHTWVSPIRFATCNLHGQQVKSGITGLVPTILLRQFVSTGGHYNQYSSGNSHSNTNTTGSSRSAKLHHQNSTKHATVDEGTMPTMVSSVGSASSAGLKSNRRDNISGDGAAGTSASAYPQHRKDSKDHNKDDPYGSISSRKGRDREDSTGGGGSYYRRDKDDPYASLHSARNSGREMDTSNEPWLEVGCVSLGPIIIEAASALPIPEHCLHLVQHSYLKVHDEKNKKLWFLWSTATDQVRCGCVGGCAFFGTNRNGPRFFKPSAQDIQEFINIARYHIHPNGREYGFGQSLLHEGQLVFHTPPYSLQPVSLQECYEYIGKPNLHRATAGQRHPPAHGGCPPSACCGMLVTDSKSPHLSQKHDAQKLAGSSSADISPNNTLHKSGGSSGPAGLASAINCGVTGGPAGPGSGERSGKSSLERVKEKDTGSPHGSAERVRGRRFSYTSGRQGTIAHDVPYSRLLDSSPKTLGTTNNSKVPTPTPAGRIESESRLFTSKGFKGDILDVASGGGGMVPVITDDPHGAHHTLSYHLQQQQQFPSYGVPYHHGQQQQQQQHHQLQQQQMLHHHHQHQIEMSHSAPVPGHPLQSDSEQSLGGIGSPMVRPLTSDDVILRDVQRTVSLTSENPSEAFFSADEDLHASRSSSLKAGGLDHHAHPVAIQKKRFASDLSIVGPAELEGRLLTHRSDYEIHTPEHRSLPMRPQSTAELVDPQDSSESHSLSSSSFISALSSQEDITLVNLHMQINRPIVDSPLLMASYVTHLAHVRCSNWSHCSIPMGADAFSMPLFQQNEDGGLVYIGGKLIPHFDTYSNWREVKIIPRYDCQPSTGAVGGGSGFSTLPKPHPWDPSVLVRSSFERQDNKENENEFLSSQGEIATRNSIVVRFKGQVDVMLTPLLLEGLQRMIESLTPTLSTLHPLTVVNNIHASCVRKVEAVNILKRDQSLSYWSQVHSNSKRSTAERNLQGPGGPVLTDVYEESISTQVQGLVVLPKINVTLIQSSVVEEVISFAALDNVQELSCASLLAVCFESVSTRFHLGKTTKASMHTVYTQPTVRSGGLKKSGLIRGTRALLAHLSSQTRPDNVPGEPILLETSEKQLEELIVTLDIGKAHAQLRRLKNEAANLSDSQIVITAIPSHQSRAMFDCTRIPEEPTGTTMTNDGGPINVSGGLGYIMFEGGLEGVSVKIVKRSQFEKSENAAETLKPDPETVPPQQQTNSGHSEVNQTSVTLNNTLNLVTLLNEAGGNMAAEALAKFGMKKPGTPKATGSGATKDRTLFDGKSKEKTTTPSAISGDQVAINRSNRCWYQMRWMLQ</sequence>
<feature type="domain" description="Bridge-like lipid transfer protein family member 1 middle region" evidence="4">
    <location>
        <begin position="1904"/>
        <end position="2215"/>
    </location>
</feature>
<dbReference type="GO" id="GO:0098793">
    <property type="term" value="C:presynapse"/>
    <property type="evidence" value="ECO:0007669"/>
    <property type="project" value="GOC"/>
</dbReference>
<feature type="compositionally biased region" description="Low complexity" evidence="1">
    <location>
        <begin position="1078"/>
        <end position="1094"/>
    </location>
</feature>
<dbReference type="VEuPathDB" id="VectorBase:ADAR2_008281"/>
<protein>
    <submittedName>
        <fullName evidence="5">Putative conserved plasma membrane protein</fullName>
    </submittedName>
</protein>
<feature type="transmembrane region" description="Helical" evidence="2">
    <location>
        <begin position="37"/>
        <end position="56"/>
    </location>
</feature>
<feature type="region of interest" description="Disordered" evidence="1">
    <location>
        <begin position="2285"/>
        <end position="2316"/>
    </location>
</feature>
<keyword evidence="2" id="KW-0812">Transmembrane</keyword>
<feature type="region of interest" description="Disordered" evidence="1">
    <location>
        <begin position="1578"/>
        <end position="1598"/>
    </location>
</feature>
<feature type="compositionally biased region" description="Basic and acidic residues" evidence="1">
    <location>
        <begin position="2296"/>
        <end position="2310"/>
    </location>
</feature>
<feature type="region of interest" description="Disordered" evidence="1">
    <location>
        <begin position="2222"/>
        <end position="2250"/>
    </location>
</feature>
<dbReference type="VEuPathDB" id="VectorBase:ADAC002372"/>
<dbReference type="Pfam" id="PF25039">
    <property type="entry name" value="BLTP1_M"/>
    <property type="match status" value="1"/>
</dbReference>
<dbReference type="EMBL" id="GGFL01006134">
    <property type="protein sequence ID" value="MBW70312.1"/>
    <property type="molecule type" value="Transcribed_RNA"/>
</dbReference>
<feature type="compositionally biased region" description="Polar residues" evidence="1">
    <location>
        <begin position="1398"/>
        <end position="1412"/>
    </location>
</feature>
<feature type="compositionally biased region" description="Polar residues" evidence="1">
    <location>
        <begin position="779"/>
        <end position="788"/>
    </location>
</feature>
<feature type="compositionally biased region" description="Polar residues" evidence="1">
    <location>
        <begin position="2236"/>
        <end position="2247"/>
    </location>
</feature>
<feature type="domain" description="Bridge-like lipid transfer protein family member 1 N-terminal" evidence="3">
    <location>
        <begin position="27"/>
        <end position="1069"/>
    </location>
</feature>
<accession>A0A2M4CYA1</accession>
<feature type="compositionally biased region" description="Polar residues" evidence="1">
    <location>
        <begin position="1495"/>
        <end position="1508"/>
    </location>
</feature>
<feature type="region of interest" description="Disordered" evidence="1">
    <location>
        <begin position="1075"/>
        <end position="1210"/>
    </location>
</feature>
<evidence type="ECO:0000259" key="3">
    <source>
        <dbReference type="Pfam" id="PF20413"/>
    </source>
</evidence>
<organism evidence="5">
    <name type="scientific">Anopheles darlingi</name>
    <name type="common">Mosquito</name>
    <dbReference type="NCBI Taxonomy" id="43151"/>
    <lineage>
        <taxon>Eukaryota</taxon>
        <taxon>Metazoa</taxon>
        <taxon>Ecdysozoa</taxon>
        <taxon>Arthropoda</taxon>
        <taxon>Hexapoda</taxon>
        <taxon>Insecta</taxon>
        <taxon>Pterygota</taxon>
        <taxon>Neoptera</taxon>
        <taxon>Endopterygota</taxon>
        <taxon>Diptera</taxon>
        <taxon>Nematocera</taxon>
        <taxon>Culicoidea</taxon>
        <taxon>Culicidae</taxon>
        <taxon>Anophelinae</taxon>
        <taxon>Anopheles</taxon>
    </lineage>
</organism>
<evidence type="ECO:0000259" key="4">
    <source>
        <dbReference type="Pfam" id="PF25039"/>
    </source>
</evidence>
<keyword evidence="2" id="KW-1133">Transmembrane helix</keyword>
<feature type="region of interest" description="Disordered" evidence="1">
    <location>
        <begin position="1720"/>
        <end position="1748"/>
    </location>
</feature>
<reference evidence="5" key="1">
    <citation type="submission" date="2018-01" db="EMBL/GenBank/DDBJ databases">
        <title>An insight into the sialome of Amazonian anophelines.</title>
        <authorList>
            <person name="Ribeiro J.M."/>
            <person name="Scarpassa V."/>
            <person name="Calvo E."/>
        </authorList>
    </citation>
    <scope>NUCLEOTIDE SEQUENCE</scope>
</reference>
<feature type="region of interest" description="Disordered" evidence="1">
    <location>
        <begin position="1385"/>
        <end position="1515"/>
    </location>
</feature>
<feature type="compositionally biased region" description="Low complexity" evidence="1">
    <location>
        <begin position="1578"/>
        <end position="1593"/>
    </location>
</feature>